<gene>
    <name evidence="2" type="ORF">SAMN06264365_104158</name>
</gene>
<dbReference type="Proteomes" id="UP000198415">
    <property type="component" value="Unassembled WGS sequence"/>
</dbReference>
<reference evidence="2 3" key="1">
    <citation type="submission" date="2017-06" db="EMBL/GenBank/DDBJ databases">
        <authorList>
            <person name="Kim H.J."/>
            <person name="Triplett B.A."/>
        </authorList>
    </citation>
    <scope>NUCLEOTIDE SEQUENCE [LARGE SCALE GENOMIC DNA]</scope>
    <source>
        <strain evidence="2 3">DSM 43151</strain>
    </source>
</reference>
<feature type="chain" id="PRO_5012602076" evidence="1">
    <location>
        <begin position="22"/>
        <end position="296"/>
    </location>
</feature>
<evidence type="ECO:0000256" key="1">
    <source>
        <dbReference type="SAM" id="SignalP"/>
    </source>
</evidence>
<keyword evidence="1" id="KW-0732">Signal</keyword>
<protein>
    <submittedName>
        <fullName evidence="2">Chlorophyllase enzyme</fullName>
    </submittedName>
</protein>
<dbReference type="Gene3D" id="3.40.50.1820">
    <property type="entry name" value="alpha/beta hydrolase"/>
    <property type="match status" value="1"/>
</dbReference>
<accession>A0A238Y1E5</accession>
<dbReference type="Pfam" id="PF07224">
    <property type="entry name" value="Chlorophyllase"/>
    <property type="match status" value="1"/>
</dbReference>
<proteinExistence type="predicted"/>
<dbReference type="PANTHER" id="PTHR33428">
    <property type="entry name" value="CHLOROPHYLLASE-2, CHLOROPLASTIC"/>
    <property type="match status" value="1"/>
</dbReference>
<dbReference type="InterPro" id="IPR017395">
    <property type="entry name" value="Chlorophyllase-like"/>
</dbReference>
<dbReference type="EMBL" id="FZNR01000004">
    <property type="protein sequence ID" value="SNR64638.1"/>
    <property type="molecule type" value="Genomic_DNA"/>
</dbReference>
<evidence type="ECO:0000313" key="3">
    <source>
        <dbReference type="Proteomes" id="UP000198415"/>
    </source>
</evidence>
<organism evidence="2 3">
    <name type="scientific">Actinoplanes regularis</name>
    <dbReference type="NCBI Taxonomy" id="52697"/>
    <lineage>
        <taxon>Bacteria</taxon>
        <taxon>Bacillati</taxon>
        <taxon>Actinomycetota</taxon>
        <taxon>Actinomycetes</taxon>
        <taxon>Micromonosporales</taxon>
        <taxon>Micromonosporaceae</taxon>
        <taxon>Actinoplanes</taxon>
    </lineage>
</organism>
<dbReference type="InterPro" id="IPR029058">
    <property type="entry name" value="AB_hydrolase_fold"/>
</dbReference>
<dbReference type="SUPFAM" id="SSF53474">
    <property type="entry name" value="alpha/beta-Hydrolases"/>
    <property type="match status" value="1"/>
</dbReference>
<evidence type="ECO:0000313" key="2">
    <source>
        <dbReference type="EMBL" id="SNR64638.1"/>
    </source>
</evidence>
<feature type="signal peptide" evidence="1">
    <location>
        <begin position="1"/>
        <end position="21"/>
    </location>
</feature>
<keyword evidence="3" id="KW-1185">Reference proteome</keyword>
<dbReference type="PANTHER" id="PTHR33428:SF14">
    <property type="entry name" value="CARBOXYLESTERASE TYPE B DOMAIN-CONTAINING PROTEIN"/>
    <property type="match status" value="1"/>
</dbReference>
<dbReference type="AlphaFoldDB" id="A0A238Y1E5"/>
<sequence length="296" mass="30204">MSVAAVAALAGSLLAPVSAQAAGAAVASYPTTINGDAAEVYHPVQGKRLPVALLLQGANVDKSYYSVYASTLASYGFVVVVPNHSRSLFGTSGLYPEGAQAGWTVDWADAEDSRADSPLYHRIDEHTLVLAGHSFGAATALSLSTGLCVIPFCTVANAAPSELEAVVTYGGNNTLYGTSLVLPVLNTVPVGYLQGTADGVAAPAEGRSTYNLTSGTPKAFIEVSGANHYGITDVQNPAGAAPDGSAQTLGQATGVETIARWSAQWLLAQLGDSAAKDYVYSTGDAADANVAVTYVK</sequence>
<name>A0A238Y1E5_9ACTN</name>